<dbReference type="Pfam" id="PF08719">
    <property type="entry name" value="NADAR"/>
    <property type="match status" value="1"/>
</dbReference>
<feature type="domain" description="NADAR" evidence="2">
    <location>
        <begin position="45"/>
        <end position="181"/>
    </location>
</feature>
<sequence length="192" mass="20914">MGPKALKRKAPDTNEMPADAKLPGPEHAGGPSASPPSEITSFRGDYNFLSNFFHSPIVYDGLEFPTVEHAFQAAKCLDQASKLKLLNCNSPTIAKRVGRKVSLRPDWERVKMDIMHDILALKFAPNSQLGNLLLATGNAELIEGNAWHDNVWGSCVCPKHKNSPGQNKLGKLIMGVRDELRSGEKPSSASNV</sequence>
<proteinExistence type="predicted"/>
<dbReference type="SUPFAM" id="SSF143990">
    <property type="entry name" value="YbiA-like"/>
    <property type="match status" value="1"/>
</dbReference>
<dbReference type="InParanoid" id="A0A6P8ZWJ9"/>
<name>A0A6P8ZWJ9_THRPL</name>
<feature type="region of interest" description="Disordered" evidence="1">
    <location>
        <begin position="1"/>
        <end position="37"/>
    </location>
</feature>
<dbReference type="AlphaFoldDB" id="A0A6P8ZWJ9"/>
<evidence type="ECO:0000313" key="3">
    <source>
        <dbReference type="Proteomes" id="UP000515158"/>
    </source>
</evidence>
<evidence type="ECO:0000259" key="2">
    <source>
        <dbReference type="Pfam" id="PF08719"/>
    </source>
</evidence>
<evidence type="ECO:0000313" key="4">
    <source>
        <dbReference type="RefSeq" id="XP_034249514.1"/>
    </source>
</evidence>
<protein>
    <submittedName>
        <fullName evidence="4">Riboflavin biosynthesis protein VVA0006-like isoform X1</fullName>
    </submittedName>
</protein>
<evidence type="ECO:0000256" key="1">
    <source>
        <dbReference type="SAM" id="MobiDB-lite"/>
    </source>
</evidence>
<dbReference type="GeneID" id="117650305"/>
<dbReference type="Gene3D" id="1.10.357.40">
    <property type="entry name" value="YbiA-like"/>
    <property type="match status" value="1"/>
</dbReference>
<dbReference type="InterPro" id="IPR037238">
    <property type="entry name" value="YbiA-like_sf"/>
</dbReference>
<dbReference type="KEGG" id="tpal:117650305"/>
<dbReference type="NCBIfam" id="TIGR02464">
    <property type="entry name" value="ribofla_fusion"/>
    <property type="match status" value="1"/>
</dbReference>
<dbReference type="OrthoDB" id="206452at2759"/>
<dbReference type="CDD" id="cd15457">
    <property type="entry name" value="NADAR"/>
    <property type="match status" value="1"/>
</dbReference>
<dbReference type="Proteomes" id="UP000515158">
    <property type="component" value="Unplaced"/>
</dbReference>
<accession>A0A6P8ZWJ9</accession>
<dbReference type="RefSeq" id="XP_034249514.1">
    <property type="nucleotide sequence ID" value="XM_034393623.1"/>
</dbReference>
<keyword evidence="3" id="KW-1185">Reference proteome</keyword>
<gene>
    <name evidence="4" type="primary">LOC117650305</name>
</gene>
<dbReference type="InterPro" id="IPR012816">
    <property type="entry name" value="NADAR"/>
</dbReference>
<organism evidence="4">
    <name type="scientific">Thrips palmi</name>
    <name type="common">Melon thrips</name>
    <dbReference type="NCBI Taxonomy" id="161013"/>
    <lineage>
        <taxon>Eukaryota</taxon>
        <taxon>Metazoa</taxon>
        <taxon>Ecdysozoa</taxon>
        <taxon>Arthropoda</taxon>
        <taxon>Hexapoda</taxon>
        <taxon>Insecta</taxon>
        <taxon>Pterygota</taxon>
        <taxon>Neoptera</taxon>
        <taxon>Paraneoptera</taxon>
        <taxon>Thysanoptera</taxon>
        <taxon>Terebrantia</taxon>
        <taxon>Thripoidea</taxon>
        <taxon>Thripidae</taxon>
        <taxon>Thrips</taxon>
    </lineage>
</organism>
<reference evidence="4" key="1">
    <citation type="submission" date="2025-08" db="UniProtKB">
        <authorList>
            <consortium name="RefSeq"/>
        </authorList>
    </citation>
    <scope>IDENTIFICATION</scope>
    <source>
        <tissue evidence="4">Total insect</tissue>
    </source>
</reference>